<organism evidence="9 10">
    <name type="scientific">Tetracentron sinense</name>
    <name type="common">Spur-leaf</name>
    <dbReference type="NCBI Taxonomy" id="13715"/>
    <lineage>
        <taxon>Eukaryota</taxon>
        <taxon>Viridiplantae</taxon>
        <taxon>Streptophyta</taxon>
        <taxon>Embryophyta</taxon>
        <taxon>Tracheophyta</taxon>
        <taxon>Spermatophyta</taxon>
        <taxon>Magnoliopsida</taxon>
        <taxon>Trochodendrales</taxon>
        <taxon>Trochodendraceae</taxon>
        <taxon>Tetracentron</taxon>
    </lineage>
</organism>
<dbReference type="InterPro" id="IPR000152">
    <property type="entry name" value="EGF-type_Asp/Asn_hydroxyl_site"/>
</dbReference>
<comment type="caution">
    <text evidence="9">The sequence shown here is derived from an EMBL/GenBank/DDBJ whole genome shotgun (WGS) entry which is preliminary data.</text>
</comment>
<dbReference type="Pfam" id="PF07645">
    <property type="entry name" value="EGF_CA"/>
    <property type="match status" value="1"/>
</dbReference>
<dbReference type="Pfam" id="PF13947">
    <property type="entry name" value="GUB_WAK_bind"/>
    <property type="match status" value="1"/>
</dbReference>
<keyword evidence="10" id="KW-1185">Reference proteome</keyword>
<gene>
    <name evidence="9" type="ORF">HHK36_010524</name>
</gene>
<evidence type="ECO:0000256" key="2">
    <source>
        <dbReference type="ARBA" id="ARBA00022536"/>
    </source>
</evidence>
<dbReference type="OMA" id="ANISSTX"/>
<protein>
    <recommendedName>
        <fullName evidence="8">EGF-like domain-containing protein</fullName>
    </recommendedName>
</protein>
<dbReference type="GO" id="GO:0016020">
    <property type="term" value="C:membrane"/>
    <property type="evidence" value="ECO:0007669"/>
    <property type="project" value="UniProtKB-SubCell"/>
</dbReference>
<sequence length="372" mass="40522">MINQMLKQTSADMLLLLFLIHLILVPITATATATTLISEELPGCPSKCGNVSIPYPFGIGKECYLDIGYSITCDEHNSRGYPVPFLGTGNIEILNLSHDAQVIVNGRLGIDCYNSSGAVVKYVNAWTDLKETPFWFSATRNLFTAIGCDTIAFFSESKDQDFLSGCVSVCSNEKSVIEGSCSGIGCCQTAIPQRLKRYNVTLGSVHQHSKSWEYNPCSYGFLADIDSFTFKLSDLSANGYFNRTNLPVVLDWAIGHNTCDEVRKEAPASYACRSNSNCVNSDNGPGYRCHCNKGYQGNPYLPQGCQDIDECEDNPCEGLCHNTNGSYTCSCKGGYHGDGIKDGSGCTPDTFPVIILVSGSYPLDHSQHLNKN</sequence>
<dbReference type="PROSITE" id="PS01187">
    <property type="entry name" value="EGF_CA"/>
    <property type="match status" value="1"/>
</dbReference>
<reference evidence="9 10" key="1">
    <citation type="submission" date="2020-04" db="EMBL/GenBank/DDBJ databases">
        <title>Plant Genome Project.</title>
        <authorList>
            <person name="Zhang R.-G."/>
        </authorList>
    </citation>
    <scope>NUCLEOTIDE SEQUENCE [LARGE SCALE GENOMIC DNA]</scope>
    <source>
        <strain evidence="9">YNK0</strain>
        <tissue evidence="9">Leaf</tissue>
    </source>
</reference>
<keyword evidence="4" id="KW-0677">Repeat</keyword>
<comment type="caution">
    <text evidence="6">Lacks conserved residue(s) required for the propagation of feature annotation.</text>
</comment>
<feature type="signal peptide" evidence="7">
    <location>
        <begin position="1"/>
        <end position="30"/>
    </location>
</feature>
<feature type="domain" description="EGF-like" evidence="8">
    <location>
        <begin position="307"/>
        <end position="338"/>
    </location>
</feature>
<dbReference type="InterPro" id="IPR025287">
    <property type="entry name" value="WAK_GUB"/>
</dbReference>
<dbReference type="InterPro" id="IPR018097">
    <property type="entry name" value="EGF_Ca-bd_CS"/>
</dbReference>
<dbReference type="PROSITE" id="PS00010">
    <property type="entry name" value="ASX_HYDROXYL"/>
    <property type="match status" value="1"/>
</dbReference>
<dbReference type="AlphaFoldDB" id="A0A835DMG1"/>
<feature type="disulfide bond" evidence="6">
    <location>
        <begin position="272"/>
        <end position="289"/>
    </location>
</feature>
<proteinExistence type="predicted"/>
<dbReference type="SMART" id="SM00179">
    <property type="entry name" value="EGF_CA"/>
    <property type="match status" value="1"/>
</dbReference>
<dbReference type="EMBL" id="JABCRI010000006">
    <property type="protein sequence ID" value="KAF8405617.1"/>
    <property type="molecule type" value="Genomic_DNA"/>
</dbReference>
<dbReference type="Gene3D" id="2.10.25.10">
    <property type="entry name" value="Laminin"/>
    <property type="match status" value="2"/>
</dbReference>
<keyword evidence="2 6" id="KW-0245">EGF-like domain</keyword>
<dbReference type="GO" id="GO:0005509">
    <property type="term" value="F:calcium ion binding"/>
    <property type="evidence" value="ECO:0007669"/>
    <property type="project" value="InterPro"/>
</dbReference>
<dbReference type="CDD" id="cd00054">
    <property type="entry name" value="EGF_CA"/>
    <property type="match status" value="1"/>
</dbReference>
<dbReference type="GO" id="GO:0030247">
    <property type="term" value="F:polysaccharide binding"/>
    <property type="evidence" value="ECO:0007669"/>
    <property type="project" value="InterPro"/>
</dbReference>
<feature type="domain" description="EGF-like" evidence="8">
    <location>
        <begin position="262"/>
        <end position="306"/>
    </location>
</feature>
<dbReference type="FunFam" id="2.10.25.10:FF:000628">
    <property type="entry name" value="Wall-associated receptor kinase 2"/>
    <property type="match status" value="1"/>
</dbReference>
<dbReference type="SMART" id="SM00181">
    <property type="entry name" value="EGF"/>
    <property type="match status" value="2"/>
</dbReference>
<keyword evidence="5 6" id="KW-1015">Disulfide bond</keyword>
<evidence type="ECO:0000256" key="5">
    <source>
        <dbReference type="ARBA" id="ARBA00023157"/>
    </source>
</evidence>
<dbReference type="InterPro" id="IPR000742">
    <property type="entry name" value="EGF"/>
</dbReference>
<dbReference type="SUPFAM" id="SSF57196">
    <property type="entry name" value="EGF/Laminin"/>
    <property type="match status" value="1"/>
</dbReference>
<evidence type="ECO:0000256" key="1">
    <source>
        <dbReference type="ARBA" id="ARBA00004167"/>
    </source>
</evidence>
<evidence type="ECO:0000313" key="10">
    <source>
        <dbReference type="Proteomes" id="UP000655225"/>
    </source>
</evidence>
<dbReference type="Proteomes" id="UP000655225">
    <property type="component" value="Unassembled WGS sequence"/>
</dbReference>
<dbReference type="InterPro" id="IPR049883">
    <property type="entry name" value="NOTCH1_EGF-like"/>
</dbReference>
<evidence type="ECO:0000259" key="8">
    <source>
        <dbReference type="PROSITE" id="PS50026"/>
    </source>
</evidence>
<evidence type="ECO:0000256" key="3">
    <source>
        <dbReference type="ARBA" id="ARBA00022729"/>
    </source>
</evidence>
<evidence type="ECO:0000256" key="4">
    <source>
        <dbReference type="ARBA" id="ARBA00022737"/>
    </source>
</evidence>
<keyword evidence="3 7" id="KW-0732">Signal</keyword>
<evidence type="ECO:0000256" key="6">
    <source>
        <dbReference type="PROSITE-ProRule" id="PRU00076"/>
    </source>
</evidence>
<comment type="subcellular location">
    <subcellularLocation>
        <location evidence="1">Membrane</location>
        <topology evidence="1">Single-pass membrane protein</topology>
    </subcellularLocation>
</comment>
<dbReference type="PROSITE" id="PS50026">
    <property type="entry name" value="EGF_3"/>
    <property type="match status" value="2"/>
</dbReference>
<dbReference type="PANTHER" id="PTHR33491">
    <property type="entry name" value="OSJNBA0016N04.9 PROTEIN"/>
    <property type="match status" value="1"/>
</dbReference>
<feature type="chain" id="PRO_5032301735" description="EGF-like domain-containing protein" evidence="7">
    <location>
        <begin position="31"/>
        <end position="372"/>
    </location>
</feature>
<name>A0A835DMG1_TETSI</name>
<dbReference type="InterPro" id="IPR001881">
    <property type="entry name" value="EGF-like_Ca-bd_dom"/>
</dbReference>
<dbReference type="FunFam" id="2.10.25.10:FF:000038">
    <property type="entry name" value="Fibrillin 2"/>
    <property type="match status" value="1"/>
</dbReference>
<evidence type="ECO:0000313" key="9">
    <source>
        <dbReference type="EMBL" id="KAF8405617.1"/>
    </source>
</evidence>
<evidence type="ECO:0000256" key="7">
    <source>
        <dbReference type="SAM" id="SignalP"/>
    </source>
</evidence>
<accession>A0A835DMG1</accession>
<dbReference type="OrthoDB" id="4062651at2759"/>